<feature type="transmembrane region" description="Helical" evidence="1">
    <location>
        <begin position="33"/>
        <end position="50"/>
    </location>
</feature>
<dbReference type="Proteomes" id="UP000886803">
    <property type="component" value="Unassembled WGS sequence"/>
</dbReference>
<keyword evidence="1" id="KW-0812">Transmembrane</keyword>
<comment type="caution">
    <text evidence="2">The sequence shown here is derived from an EMBL/GenBank/DDBJ whole genome shotgun (WGS) entry which is preliminary data.</text>
</comment>
<protein>
    <submittedName>
        <fullName evidence="2">Uncharacterized protein</fullName>
    </submittedName>
</protein>
<feature type="transmembrane region" description="Helical" evidence="1">
    <location>
        <begin position="6"/>
        <end position="26"/>
    </location>
</feature>
<dbReference type="AlphaFoldDB" id="A0A9D2M8P4"/>
<gene>
    <name evidence="2" type="ORF">H9945_10325</name>
</gene>
<evidence type="ECO:0000313" key="3">
    <source>
        <dbReference type="Proteomes" id="UP000886803"/>
    </source>
</evidence>
<evidence type="ECO:0000313" key="2">
    <source>
        <dbReference type="EMBL" id="HJB42879.1"/>
    </source>
</evidence>
<reference evidence="2" key="2">
    <citation type="submission" date="2021-04" db="EMBL/GenBank/DDBJ databases">
        <authorList>
            <person name="Gilroy R."/>
        </authorList>
    </citation>
    <scope>NUCLEOTIDE SEQUENCE</scope>
    <source>
        <strain evidence="2">ChiBcec8-13705</strain>
    </source>
</reference>
<reference evidence="2" key="1">
    <citation type="journal article" date="2021" name="PeerJ">
        <title>Extensive microbial diversity within the chicken gut microbiome revealed by metagenomics and culture.</title>
        <authorList>
            <person name="Gilroy R."/>
            <person name="Ravi A."/>
            <person name="Getino M."/>
            <person name="Pursley I."/>
            <person name="Horton D.L."/>
            <person name="Alikhan N.F."/>
            <person name="Baker D."/>
            <person name="Gharbi K."/>
            <person name="Hall N."/>
            <person name="Watson M."/>
            <person name="Adriaenssens E.M."/>
            <person name="Foster-Nyarko E."/>
            <person name="Jarju S."/>
            <person name="Secka A."/>
            <person name="Antonio M."/>
            <person name="Oren A."/>
            <person name="Chaudhuri R.R."/>
            <person name="La Ragione R."/>
            <person name="Hildebrand F."/>
            <person name="Pallen M.J."/>
        </authorList>
    </citation>
    <scope>NUCLEOTIDE SEQUENCE</scope>
    <source>
        <strain evidence="2">ChiBcec8-13705</strain>
    </source>
</reference>
<accession>A0A9D2M8P4</accession>
<sequence>MRSVLFESILPLAAGLAAWGFGLAGVVRAKPSVLSFAFCALALWCVPAALEGMAANDISALLDTIGGYRFAANTLLAGTAVCGFLAWGRRQLRKGGRR</sequence>
<keyword evidence="1" id="KW-0472">Membrane</keyword>
<feature type="transmembrane region" description="Helical" evidence="1">
    <location>
        <begin position="70"/>
        <end position="88"/>
    </location>
</feature>
<name>A0A9D2M8P4_9FIRM</name>
<organism evidence="2 3">
    <name type="scientific">Candidatus Gemmiger avicola</name>
    <dbReference type="NCBI Taxonomy" id="2838605"/>
    <lineage>
        <taxon>Bacteria</taxon>
        <taxon>Bacillati</taxon>
        <taxon>Bacillota</taxon>
        <taxon>Clostridia</taxon>
        <taxon>Eubacteriales</taxon>
        <taxon>Gemmiger</taxon>
    </lineage>
</organism>
<keyword evidence="1" id="KW-1133">Transmembrane helix</keyword>
<proteinExistence type="predicted"/>
<evidence type="ECO:0000256" key="1">
    <source>
        <dbReference type="SAM" id="Phobius"/>
    </source>
</evidence>
<dbReference type="EMBL" id="DWYG01000175">
    <property type="protein sequence ID" value="HJB42879.1"/>
    <property type="molecule type" value="Genomic_DNA"/>
</dbReference>